<accession>A0A143SPA9</accession>
<protein>
    <submittedName>
        <fullName evidence="1">Uncharacterized protein</fullName>
    </submittedName>
</protein>
<dbReference type="AlphaFoldDB" id="L8MSV5"/>
<organism evidence="1 2">
    <name type="scientific">Metapseudomonas furukawaii</name>
    <name type="common">Pseudomonas furukawaii</name>
    <dbReference type="NCBI Taxonomy" id="1149133"/>
    <lineage>
        <taxon>Bacteria</taxon>
        <taxon>Pseudomonadati</taxon>
        <taxon>Pseudomonadota</taxon>
        <taxon>Gammaproteobacteria</taxon>
        <taxon>Pseudomonadales</taxon>
        <taxon>Pseudomonadaceae</taxon>
        <taxon>Metapseudomonas</taxon>
    </lineage>
</organism>
<evidence type="ECO:0000313" key="1">
    <source>
        <dbReference type="EMBL" id="BAU73927.1"/>
    </source>
</evidence>
<dbReference type="KEGG" id="pfuw:KF707C_22390"/>
<dbReference type="EMBL" id="AP014862">
    <property type="protein sequence ID" value="BAU73927.1"/>
    <property type="molecule type" value="Genomic_DNA"/>
</dbReference>
<reference evidence="1 2" key="2">
    <citation type="journal article" date="2017" name="Int. J. Syst. Evol. Microbiol.">
        <title>Pseudomonas furukawaii sp. nov., a polychlorinated biphenyl-degrading bacterium isolated from biphenyl-contaminated soil in Japan.</title>
        <authorList>
            <person name="Kimura N."/>
            <person name="Watanabe T."/>
            <person name="Suenaga H."/>
            <person name="Fujihara H."/>
            <person name="Futagami T."/>
            <person name="Goto M."/>
            <person name="Hanada S."/>
            <person name="Hirose J."/>
        </authorList>
    </citation>
    <scope>NUCLEOTIDE SEQUENCE [LARGE SCALE GENOMIC DNA]</scope>
    <source>
        <strain evidence="2">DSM 10086 / NBRC 110670 / KF707</strain>
    </source>
</reference>
<accession>L8MSV5</accession>
<evidence type="ECO:0000313" key="2">
    <source>
        <dbReference type="Proteomes" id="UP000218554"/>
    </source>
</evidence>
<name>L8MSV5_METFU</name>
<proteinExistence type="predicted"/>
<sequence length="38" mass="4375">MRAAERIGDELLKQLFNVICRMNLDAAQLRSIRDDVTV</sequence>
<keyword evidence="2" id="KW-1185">Reference proteome</keyword>
<reference evidence="2" key="1">
    <citation type="submission" date="2015-05" db="EMBL/GenBank/DDBJ databases">
        <title>Draft genome sequencing of a biphenyl-degrading bacterium, Pseudomonas balearica KF707 (=NBRC110670).</title>
        <authorList>
            <person name="Kimura N."/>
            <person name="Hirose J."/>
            <person name="Watanabe T."/>
            <person name="Suenaga H."/>
            <person name="Fujihara H."/>
            <person name="Noguchi M."/>
            <person name="Hashimoto M."/>
            <person name="Shimodaira J."/>
            <person name="Tsuchikane K."/>
            <person name="Hosoyama A."/>
            <person name="Yamazoe A."/>
            <person name="Fujita N."/>
            <person name="Furukawa K."/>
        </authorList>
    </citation>
    <scope>NUCLEOTIDE SEQUENCE [LARGE SCALE GENOMIC DNA]</scope>
    <source>
        <strain evidence="2">DSM 10086 / NBRC 110670 / KF707</strain>
    </source>
</reference>
<gene>
    <name evidence="1" type="ORF">KF707C_22390</name>
</gene>
<dbReference type="Proteomes" id="UP000218554">
    <property type="component" value="Chromosome"/>
</dbReference>